<dbReference type="CDD" id="cd03215">
    <property type="entry name" value="ABC_Carb_Monos_II"/>
    <property type="match status" value="1"/>
</dbReference>
<name>A0A5S4GTX6_9ACTN</name>
<evidence type="ECO:0000256" key="1">
    <source>
        <dbReference type="ARBA" id="ARBA00004202"/>
    </source>
</evidence>
<dbReference type="InterPro" id="IPR003593">
    <property type="entry name" value="AAA+_ATPase"/>
</dbReference>
<dbReference type="Gene3D" id="3.40.50.300">
    <property type="entry name" value="P-loop containing nucleotide triphosphate hydrolases"/>
    <property type="match status" value="2"/>
</dbReference>
<dbReference type="PROSITE" id="PS50893">
    <property type="entry name" value="ABC_TRANSPORTER_2"/>
    <property type="match status" value="2"/>
</dbReference>
<evidence type="ECO:0000256" key="6">
    <source>
        <dbReference type="ARBA" id="ARBA00022840"/>
    </source>
</evidence>
<evidence type="ECO:0000259" key="9">
    <source>
        <dbReference type="PROSITE" id="PS50893"/>
    </source>
</evidence>
<protein>
    <submittedName>
        <fullName evidence="10">ABC transporter ATP-binding protein</fullName>
    </submittedName>
</protein>
<keyword evidence="3" id="KW-1003">Cell membrane</keyword>
<gene>
    <name evidence="10" type="ORF">ETD85_12100</name>
</gene>
<comment type="caution">
    <text evidence="10">The sequence shown here is derived from an EMBL/GenBank/DDBJ whole genome shotgun (WGS) entry which is preliminary data.</text>
</comment>
<dbReference type="InterPro" id="IPR027417">
    <property type="entry name" value="P-loop_NTPase"/>
</dbReference>
<dbReference type="SMART" id="SM00382">
    <property type="entry name" value="AAA"/>
    <property type="match status" value="1"/>
</dbReference>
<evidence type="ECO:0000256" key="3">
    <source>
        <dbReference type="ARBA" id="ARBA00022475"/>
    </source>
</evidence>
<dbReference type="FunFam" id="3.40.50.300:FF:000127">
    <property type="entry name" value="Ribose import ATP-binding protein RbsA"/>
    <property type="match status" value="1"/>
</dbReference>
<dbReference type="Proteomes" id="UP000306628">
    <property type="component" value="Unassembled WGS sequence"/>
</dbReference>
<dbReference type="RefSeq" id="WP_138689759.1">
    <property type="nucleotide sequence ID" value="NZ_JBHSAZ010000089.1"/>
</dbReference>
<evidence type="ECO:0000256" key="8">
    <source>
        <dbReference type="ARBA" id="ARBA00023136"/>
    </source>
</evidence>
<evidence type="ECO:0000256" key="5">
    <source>
        <dbReference type="ARBA" id="ARBA00022741"/>
    </source>
</evidence>
<dbReference type="GO" id="GO:0005524">
    <property type="term" value="F:ATP binding"/>
    <property type="evidence" value="ECO:0007669"/>
    <property type="project" value="UniProtKB-KW"/>
</dbReference>
<accession>A0A5S4GTX6</accession>
<proteinExistence type="predicted"/>
<evidence type="ECO:0000313" key="11">
    <source>
        <dbReference type="Proteomes" id="UP000306628"/>
    </source>
</evidence>
<keyword evidence="4" id="KW-0677">Repeat</keyword>
<dbReference type="Pfam" id="PF00005">
    <property type="entry name" value="ABC_tran"/>
    <property type="match status" value="2"/>
</dbReference>
<keyword evidence="8" id="KW-0472">Membrane</keyword>
<dbReference type="EMBL" id="VCKX01000028">
    <property type="protein sequence ID" value="TMR35961.1"/>
    <property type="molecule type" value="Genomic_DNA"/>
</dbReference>
<keyword evidence="11" id="KW-1185">Reference proteome</keyword>
<dbReference type="CDD" id="cd03216">
    <property type="entry name" value="ABC_Carb_Monos_I"/>
    <property type="match status" value="1"/>
</dbReference>
<keyword evidence="7" id="KW-1278">Translocase</keyword>
<dbReference type="OrthoDB" id="39350at2"/>
<keyword evidence="5" id="KW-0547">Nucleotide-binding</keyword>
<evidence type="ECO:0000256" key="2">
    <source>
        <dbReference type="ARBA" id="ARBA00022448"/>
    </source>
</evidence>
<evidence type="ECO:0000256" key="7">
    <source>
        <dbReference type="ARBA" id="ARBA00022967"/>
    </source>
</evidence>
<comment type="subcellular location">
    <subcellularLocation>
        <location evidence="1">Cell membrane</location>
        <topology evidence="1">Peripheral membrane protein</topology>
    </subcellularLocation>
</comment>
<keyword evidence="2" id="KW-0813">Transport</keyword>
<dbReference type="GO" id="GO:0016887">
    <property type="term" value="F:ATP hydrolysis activity"/>
    <property type="evidence" value="ECO:0007669"/>
    <property type="project" value="InterPro"/>
</dbReference>
<dbReference type="GO" id="GO:0005886">
    <property type="term" value="C:plasma membrane"/>
    <property type="evidence" value="ECO:0007669"/>
    <property type="project" value="UniProtKB-SubCell"/>
</dbReference>
<dbReference type="InterPro" id="IPR050107">
    <property type="entry name" value="ABC_carbohydrate_import_ATPase"/>
</dbReference>
<dbReference type="PROSITE" id="PS00211">
    <property type="entry name" value="ABC_TRANSPORTER_1"/>
    <property type="match status" value="1"/>
</dbReference>
<feature type="domain" description="ABC transporter" evidence="9">
    <location>
        <begin position="4"/>
        <end position="239"/>
    </location>
</feature>
<evidence type="ECO:0000313" key="10">
    <source>
        <dbReference type="EMBL" id="TMR35961.1"/>
    </source>
</evidence>
<evidence type="ECO:0000256" key="4">
    <source>
        <dbReference type="ARBA" id="ARBA00022737"/>
    </source>
</evidence>
<dbReference type="PANTHER" id="PTHR43790:SF4">
    <property type="entry name" value="GUANOSINE IMPORT ATP-BINDING PROTEIN NUPO"/>
    <property type="match status" value="1"/>
</dbReference>
<dbReference type="SUPFAM" id="SSF52540">
    <property type="entry name" value="P-loop containing nucleoside triphosphate hydrolases"/>
    <property type="match status" value="2"/>
</dbReference>
<dbReference type="InterPro" id="IPR003439">
    <property type="entry name" value="ABC_transporter-like_ATP-bd"/>
</dbReference>
<feature type="domain" description="ABC transporter" evidence="9">
    <location>
        <begin position="256"/>
        <end position="499"/>
    </location>
</feature>
<dbReference type="AlphaFoldDB" id="A0A5S4GTX6"/>
<dbReference type="InterPro" id="IPR017871">
    <property type="entry name" value="ABC_transporter-like_CS"/>
</dbReference>
<keyword evidence="6 10" id="KW-0067">ATP-binding</keyword>
<reference evidence="10 11" key="1">
    <citation type="submission" date="2019-05" db="EMBL/GenBank/DDBJ databases">
        <title>Draft genome sequence of Nonomuraea zeae DSM 100528.</title>
        <authorList>
            <person name="Saricaoglu S."/>
            <person name="Isik K."/>
        </authorList>
    </citation>
    <scope>NUCLEOTIDE SEQUENCE [LARGE SCALE GENOMIC DNA]</scope>
    <source>
        <strain evidence="10 11">DSM 100528</strain>
    </source>
</reference>
<organism evidence="10 11">
    <name type="scientific">Nonomuraea zeae</name>
    <dbReference type="NCBI Taxonomy" id="1642303"/>
    <lineage>
        <taxon>Bacteria</taxon>
        <taxon>Bacillati</taxon>
        <taxon>Actinomycetota</taxon>
        <taxon>Actinomycetes</taxon>
        <taxon>Streptosporangiales</taxon>
        <taxon>Streptosporangiaceae</taxon>
        <taxon>Nonomuraea</taxon>
    </lineage>
</organism>
<dbReference type="PANTHER" id="PTHR43790">
    <property type="entry name" value="CARBOHYDRATE TRANSPORT ATP-BINDING PROTEIN MG119-RELATED"/>
    <property type="match status" value="1"/>
</dbReference>
<sequence>MVHLELRDITKSFPGVLANDGISLTVPAGEVHALIGENGAGKSTLMSILYGLVRPDSGRILLDGRERSFASSQDAIRAGLGMVFQSFKLFGEHTVVENVVFGAEPRRGWFLDRARAAREVGEISRAFGFDLPLHTRVGELPVGVLQRVEIVKALYRKAEVLILDEPTAVLTPQEAEALFAVLRSLAAAGRSVIFISHKLDEVLAVADRVTVLRDGRVVATHDVGRTSPREISAQMTGREIELGERRAAGERGPVVLDVDRLRVGARDRTLLGGVSLQVHAGEMVGVAGVAGNGQDVLAGALAGHIPVAGGTVTLLGHDVTRAANARRRAAGLAHIPEDRDRSGTAAQGDAVVNLGLGHHRAPPLLRSGILRPRAMRAHAERLIARFGVKIAAPGTRVGTLSGGNAQKLVVARELGRHTAFLLAEQPTRGVDIGSIEAIHGELDAYRRRGGAILLVSSELSEIRNLCDRVIVMFEGRVMADVAADTVSDADLGLLMAGRAADPQEAPS</sequence>